<proteinExistence type="predicted"/>
<dbReference type="RefSeq" id="WP_097969792.1">
    <property type="nucleotide sequence ID" value="NZ_NUDP01000091.1"/>
</dbReference>
<sequence length="245" mass="27898">MESSKVVLCIPGLWKNRGELIEAIVRKSEGYLFAGNYISKLGDPSIFFEVDIYEHDERVAEAFEIAGYNSFTEEDLDLIREHSLTLYLIGDGGSIEKIRKLVDTANALVKAGGLGVKVESSGTANTIESWNDMYHTDNAVELFQAFVTVAEEDDFYYTCGMHCFGLPDVITFKDQVTPQYAQELMNVFCLYNLIENPSLTDYSTFSLDEENPHFILQHTECKHFSEDELFYNQYGIWALVKKEII</sequence>
<dbReference type="Proteomes" id="UP000219775">
    <property type="component" value="Unassembled WGS sequence"/>
</dbReference>
<dbReference type="InterPro" id="IPR025357">
    <property type="entry name" value="DUF4261"/>
</dbReference>
<reference evidence="2 3" key="1">
    <citation type="submission" date="2017-09" db="EMBL/GenBank/DDBJ databases">
        <title>Large-scale bioinformatics analysis of Bacillus genomes uncovers conserved roles of natural products in bacterial physiology.</title>
        <authorList>
            <consortium name="Agbiome Team Llc"/>
            <person name="Bleich R.M."/>
            <person name="Grubbs K.J."/>
            <person name="Santa Maria K.C."/>
            <person name="Allen S.E."/>
            <person name="Farag S."/>
            <person name="Shank E.A."/>
            <person name="Bowers A."/>
        </authorList>
    </citation>
    <scope>NUCLEOTIDE SEQUENCE [LARGE SCALE GENOMIC DNA]</scope>
    <source>
        <strain evidence="2 3">AFS009893</strain>
    </source>
</reference>
<dbReference type="AlphaFoldDB" id="A0A2A8C0U7"/>
<gene>
    <name evidence="2" type="ORF">CN613_22440</name>
</gene>
<evidence type="ECO:0000259" key="1">
    <source>
        <dbReference type="Pfam" id="PF14080"/>
    </source>
</evidence>
<dbReference type="Pfam" id="PF14080">
    <property type="entry name" value="DUF4261"/>
    <property type="match status" value="1"/>
</dbReference>
<dbReference type="EMBL" id="NUDP01000091">
    <property type="protein sequence ID" value="PEM66440.1"/>
    <property type="molecule type" value="Genomic_DNA"/>
</dbReference>
<accession>A0A2A8C0U7</accession>
<evidence type="ECO:0000313" key="2">
    <source>
        <dbReference type="EMBL" id="PEM66440.1"/>
    </source>
</evidence>
<feature type="domain" description="DUF4261" evidence="1">
    <location>
        <begin position="157"/>
        <end position="212"/>
    </location>
</feature>
<protein>
    <submittedName>
        <fullName evidence="2">DUF4261 domain-containing protein</fullName>
    </submittedName>
</protein>
<organism evidence="2 3">
    <name type="scientific">Bacillus pseudomycoides</name>
    <dbReference type="NCBI Taxonomy" id="64104"/>
    <lineage>
        <taxon>Bacteria</taxon>
        <taxon>Bacillati</taxon>
        <taxon>Bacillota</taxon>
        <taxon>Bacilli</taxon>
        <taxon>Bacillales</taxon>
        <taxon>Bacillaceae</taxon>
        <taxon>Bacillus</taxon>
        <taxon>Bacillus cereus group</taxon>
    </lineage>
</organism>
<comment type="caution">
    <text evidence="2">The sequence shown here is derived from an EMBL/GenBank/DDBJ whole genome shotgun (WGS) entry which is preliminary data.</text>
</comment>
<evidence type="ECO:0000313" key="3">
    <source>
        <dbReference type="Proteomes" id="UP000219775"/>
    </source>
</evidence>
<name>A0A2A8C0U7_9BACI</name>